<accession>A0A0K8PVS9</accession>
<proteinExistence type="predicted"/>
<keyword evidence="2" id="KW-1185">Reference proteome</keyword>
<gene>
    <name evidence="1" type="ORF">SAZU_6913</name>
</gene>
<dbReference type="InterPro" id="IPR036388">
    <property type="entry name" value="WH-like_DNA-bd_sf"/>
</dbReference>
<dbReference type="GO" id="GO:0003677">
    <property type="term" value="F:DNA binding"/>
    <property type="evidence" value="ECO:0007669"/>
    <property type="project" value="InterPro"/>
</dbReference>
<protein>
    <submittedName>
        <fullName evidence="1">Putative two-component response regulator</fullName>
    </submittedName>
</protein>
<organism evidence="1 2">
    <name type="scientific">Streptomyces azureus</name>
    <dbReference type="NCBI Taxonomy" id="146537"/>
    <lineage>
        <taxon>Bacteria</taxon>
        <taxon>Bacillati</taxon>
        <taxon>Actinomycetota</taxon>
        <taxon>Actinomycetes</taxon>
        <taxon>Kitasatosporales</taxon>
        <taxon>Streptomycetaceae</taxon>
        <taxon>Streptomyces</taxon>
    </lineage>
</organism>
<evidence type="ECO:0000313" key="2">
    <source>
        <dbReference type="Proteomes" id="UP000053859"/>
    </source>
</evidence>
<dbReference type="SUPFAM" id="SSF46894">
    <property type="entry name" value="C-terminal effector domain of the bipartite response regulators"/>
    <property type="match status" value="1"/>
</dbReference>
<dbReference type="InterPro" id="IPR016032">
    <property type="entry name" value="Sig_transdc_resp-reg_C-effctor"/>
</dbReference>
<sequence length="165" mass="17997">MQQGVGAVRAATRGDALACQRPGDVQGAGRCGRITGRLLREPSSTRPEPEVVGPLTEREPDMARLVAVGRVNQKICEQLVVSLPTVKHLASIQHKTDAAWAWESGVVREREGRLHGRYRLAEDTAPRLRRGARPRRGPFLAACIRYGAVSHASFGEPDPAHKDLP</sequence>
<dbReference type="AlphaFoldDB" id="A0A0K8PVS9"/>
<dbReference type="EMBL" id="DF968403">
    <property type="protein sequence ID" value="GAP52040.1"/>
    <property type="molecule type" value="Genomic_DNA"/>
</dbReference>
<dbReference type="RefSeq" id="WP_330219378.1">
    <property type="nucleotide sequence ID" value="NZ_DF968403.1"/>
</dbReference>
<reference evidence="1" key="1">
    <citation type="journal article" date="2015" name="Genome Announc.">
        <title>Draft Genome Sequence of Thiostrepton-Producing Streptomyces azureus ATCC 14921.</title>
        <authorList>
            <person name="Sakihara K."/>
            <person name="Maeda J."/>
            <person name="Tashiro K."/>
            <person name="Fujino Y."/>
            <person name="Kuhara S."/>
            <person name="Ohshima T."/>
            <person name="Ogata S."/>
            <person name="Doi K."/>
        </authorList>
    </citation>
    <scope>NUCLEOTIDE SEQUENCE [LARGE SCALE GENOMIC DNA]</scope>
    <source>
        <strain evidence="1">ATCC14921</strain>
    </source>
</reference>
<dbReference type="Gene3D" id="1.10.10.10">
    <property type="entry name" value="Winged helix-like DNA-binding domain superfamily/Winged helix DNA-binding domain"/>
    <property type="match status" value="1"/>
</dbReference>
<name>A0A0K8PVS9_STRAJ</name>
<evidence type="ECO:0000313" key="1">
    <source>
        <dbReference type="EMBL" id="GAP52040.1"/>
    </source>
</evidence>
<dbReference type="GO" id="GO:0006355">
    <property type="term" value="P:regulation of DNA-templated transcription"/>
    <property type="evidence" value="ECO:0007669"/>
    <property type="project" value="InterPro"/>
</dbReference>
<dbReference type="Proteomes" id="UP000053859">
    <property type="component" value="Unassembled WGS sequence"/>
</dbReference>